<protein>
    <submittedName>
        <fullName evidence="1">SRPBCC family protein</fullName>
    </submittedName>
</protein>
<name>A0ABW0YSD7_9ACTN</name>
<organism evidence="1 2">
    <name type="scientific">Streptomyces gamaensis</name>
    <dbReference type="NCBI Taxonomy" id="1763542"/>
    <lineage>
        <taxon>Bacteria</taxon>
        <taxon>Bacillati</taxon>
        <taxon>Actinomycetota</taxon>
        <taxon>Actinomycetes</taxon>
        <taxon>Kitasatosporales</taxon>
        <taxon>Streptomycetaceae</taxon>
        <taxon>Streptomyces</taxon>
    </lineage>
</organism>
<dbReference type="Gene3D" id="3.30.530.20">
    <property type="match status" value="1"/>
</dbReference>
<sequence length="160" mass="17263">MSSSASVYIGCPPDAAYAVLADPDNWPRVNRGVTLRTARVAGDPGRPLAGGDVFIEYAAGPAENGVDFEFPWNVQESTPNARLTVMSRAELGPGHHCLQTITFEFAPSGPGTLYTRTFRVDFADGLLEAAPKEQACAFQDYLGRQYAMAMKLKRYIEGGG</sequence>
<dbReference type="InterPro" id="IPR023393">
    <property type="entry name" value="START-like_dom_sf"/>
</dbReference>
<dbReference type="SUPFAM" id="SSF55961">
    <property type="entry name" value="Bet v1-like"/>
    <property type="match status" value="1"/>
</dbReference>
<dbReference type="Proteomes" id="UP001596083">
    <property type="component" value="Unassembled WGS sequence"/>
</dbReference>
<dbReference type="InterPro" id="IPR019587">
    <property type="entry name" value="Polyketide_cyclase/dehydratase"/>
</dbReference>
<dbReference type="EMBL" id="JBHSPB010000002">
    <property type="protein sequence ID" value="MFC5719396.1"/>
    <property type="molecule type" value="Genomic_DNA"/>
</dbReference>
<evidence type="ECO:0000313" key="1">
    <source>
        <dbReference type="EMBL" id="MFC5719396.1"/>
    </source>
</evidence>
<keyword evidence="2" id="KW-1185">Reference proteome</keyword>
<comment type="caution">
    <text evidence="1">The sequence shown here is derived from an EMBL/GenBank/DDBJ whole genome shotgun (WGS) entry which is preliminary data.</text>
</comment>
<proteinExistence type="predicted"/>
<dbReference type="RefSeq" id="WP_390314478.1">
    <property type="nucleotide sequence ID" value="NZ_JBHSPB010000002.1"/>
</dbReference>
<evidence type="ECO:0000313" key="2">
    <source>
        <dbReference type="Proteomes" id="UP001596083"/>
    </source>
</evidence>
<reference evidence="2" key="1">
    <citation type="journal article" date="2019" name="Int. J. Syst. Evol. Microbiol.">
        <title>The Global Catalogue of Microorganisms (GCM) 10K type strain sequencing project: providing services to taxonomists for standard genome sequencing and annotation.</title>
        <authorList>
            <consortium name="The Broad Institute Genomics Platform"/>
            <consortium name="The Broad Institute Genome Sequencing Center for Infectious Disease"/>
            <person name="Wu L."/>
            <person name="Ma J."/>
        </authorList>
    </citation>
    <scope>NUCLEOTIDE SEQUENCE [LARGE SCALE GENOMIC DNA]</scope>
    <source>
        <strain evidence="2">CGMCC 4.7304</strain>
    </source>
</reference>
<dbReference type="Pfam" id="PF10604">
    <property type="entry name" value="Polyketide_cyc2"/>
    <property type="match status" value="1"/>
</dbReference>
<accession>A0ABW0YSD7</accession>
<gene>
    <name evidence="1" type="ORF">ACFP1Z_04245</name>
</gene>